<accession>A0ABR2R100</accession>
<sequence length="80" mass="9081">MNAVHVQDQKHELTPPMNSNKNVTDFPPRDIVYKQDNQLFGLTDKPITQQDALPKSKGPLRYLPGQDPLSLLRHPLCHLA</sequence>
<organism evidence="2 3">
    <name type="scientific">Hibiscus sabdariffa</name>
    <name type="common">roselle</name>
    <dbReference type="NCBI Taxonomy" id="183260"/>
    <lineage>
        <taxon>Eukaryota</taxon>
        <taxon>Viridiplantae</taxon>
        <taxon>Streptophyta</taxon>
        <taxon>Embryophyta</taxon>
        <taxon>Tracheophyta</taxon>
        <taxon>Spermatophyta</taxon>
        <taxon>Magnoliopsida</taxon>
        <taxon>eudicotyledons</taxon>
        <taxon>Gunneridae</taxon>
        <taxon>Pentapetalae</taxon>
        <taxon>rosids</taxon>
        <taxon>malvids</taxon>
        <taxon>Malvales</taxon>
        <taxon>Malvaceae</taxon>
        <taxon>Malvoideae</taxon>
        <taxon>Hibiscus</taxon>
    </lineage>
</organism>
<dbReference type="EMBL" id="JBBPBN010000029">
    <property type="protein sequence ID" value="KAK9006426.1"/>
    <property type="molecule type" value="Genomic_DNA"/>
</dbReference>
<evidence type="ECO:0000313" key="3">
    <source>
        <dbReference type="Proteomes" id="UP001396334"/>
    </source>
</evidence>
<evidence type="ECO:0000313" key="2">
    <source>
        <dbReference type="EMBL" id="KAK9006426.1"/>
    </source>
</evidence>
<comment type="caution">
    <text evidence="2">The sequence shown here is derived from an EMBL/GenBank/DDBJ whole genome shotgun (WGS) entry which is preliminary data.</text>
</comment>
<reference evidence="2 3" key="1">
    <citation type="journal article" date="2024" name="G3 (Bethesda)">
        <title>Genome assembly of Hibiscus sabdariffa L. provides insights into metabolisms of medicinal natural products.</title>
        <authorList>
            <person name="Kim T."/>
        </authorList>
    </citation>
    <scope>NUCLEOTIDE SEQUENCE [LARGE SCALE GENOMIC DNA]</scope>
    <source>
        <strain evidence="2">TK-2024</strain>
        <tissue evidence="2">Old leaves</tissue>
    </source>
</reference>
<keyword evidence="3" id="KW-1185">Reference proteome</keyword>
<protein>
    <submittedName>
        <fullName evidence="2">Uncharacterized protein</fullName>
    </submittedName>
</protein>
<feature type="region of interest" description="Disordered" evidence="1">
    <location>
        <begin position="45"/>
        <end position="65"/>
    </location>
</feature>
<evidence type="ECO:0000256" key="1">
    <source>
        <dbReference type="SAM" id="MobiDB-lite"/>
    </source>
</evidence>
<dbReference type="Proteomes" id="UP001396334">
    <property type="component" value="Unassembled WGS sequence"/>
</dbReference>
<name>A0ABR2R100_9ROSI</name>
<gene>
    <name evidence="2" type="ORF">V6N11_035464</name>
</gene>
<proteinExistence type="predicted"/>
<feature type="region of interest" description="Disordered" evidence="1">
    <location>
        <begin position="1"/>
        <end position="28"/>
    </location>
</feature>